<feature type="compositionally biased region" description="Polar residues" evidence="1">
    <location>
        <begin position="1"/>
        <end position="13"/>
    </location>
</feature>
<dbReference type="RefSeq" id="WP_251786643.1">
    <property type="nucleotide sequence ID" value="NZ_BAAAOD010000015.1"/>
</dbReference>
<comment type="caution">
    <text evidence="2">The sequence shown here is derived from an EMBL/GenBank/DDBJ whole genome shotgun (WGS) entry which is preliminary data.</text>
</comment>
<dbReference type="InterPro" id="IPR038693">
    <property type="entry name" value="PaaB_sf"/>
</dbReference>
<dbReference type="NCBIfam" id="TIGR02157">
    <property type="entry name" value="PA_CoA_Oxy2"/>
    <property type="match status" value="1"/>
</dbReference>
<dbReference type="Pfam" id="PF06243">
    <property type="entry name" value="PaaB"/>
    <property type="match status" value="1"/>
</dbReference>
<reference evidence="2 3" key="1">
    <citation type="submission" date="2024-03" db="EMBL/GenBank/DDBJ databases">
        <title>Draft genome sequence of Pseudonocardia carboxydivorans JCM 14827.</title>
        <authorList>
            <person name="Duangmal K."/>
        </authorList>
    </citation>
    <scope>NUCLEOTIDE SEQUENCE [LARGE SCALE GENOMIC DNA]</scope>
    <source>
        <strain evidence="2 3">JCM 14827</strain>
    </source>
</reference>
<organism evidence="2 3">
    <name type="scientific">Pseudonocardia alni subsp. carboxydivorans</name>
    <dbReference type="NCBI Taxonomy" id="415010"/>
    <lineage>
        <taxon>Bacteria</taxon>
        <taxon>Bacillati</taxon>
        <taxon>Actinomycetota</taxon>
        <taxon>Actinomycetes</taxon>
        <taxon>Pseudonocardiales</taxon>
        <taxon>Pseudonocardiaceae</taxon>
        <taxon>Pseudonocardia</taxon>
    </lineage>
</organism>
<dbReference type="EMBL" id="JBBPIX010000019">
    <property type="protein sequence ID" value="MEK6467018.1"/>
    <property type="molecule type" value="Genomic_DNA"/>
</dbReference>
<evidence type="ECO:0000313" key="2">
    <source>
        <dbReference type="EMBL" id="MEK6467018.1"/>
    </source>
</evidence>
<protein>
    <submittedName>
        <fullName evidence="2">1,2-phenylacetyl-CoA epoxidase subunit PaaB</fullName>
    </submittedName>
</protein>
<feature type="region of interest" description="Disordered" evidence="1">
    <location>
        <begin position="1"/>
        <end position="34"/>
    </location>
</feature>
<dbReference type="Gene3D" id="3.10.20.520">
    <property type="entry name" value="Phenylacetic acid degradation B"/>
    <property type="match status" value="1"/>
</dbReference>
<gene>
    <name evidence="2" type="primary">paaB</name>
    <name evidence="2" type="ORF">WG925_25060</name>
</gene>
<proteinExistence type="predicted"/>
<evidence type="ECO:0000256" key="1">
    <source>
        <dbReference type="SAM" id="MobiDB-lite"/>
    </source>
</evidence>
<accession>A0ABU9AKQ4</accession>
<keyword evidence="3" id="KW-1185">Reference proteome</keyword>
<sequence>MNTESSAGGTSMTAEGGHGAVPTTGVETGRGAKPSRRAWPLYEVFVRGKRGLNHVHVGSLHAADDEMALHNARDVYTRRNEGVSIWVVRADAITASSPDEKDPFFAPSGDKVYRHPTFYAIPEEVPHL</sequence>
<dbReference type="Proteomes" id="UP001367513">
    <property type="component" value="Unassembled WGS sequence"/>
</dbReference>
<name>A0ABU9AKQ4_PSEA5</name>
<evidence type="ECO:0000313" key="3">
    <source>
        <dbReference type="Proteomes" id="UP001367513"/>
    </source>
</evidence>
<dbReference type="InterPro" id="IPR009359">
    <property type="entry name" value="PaaB"/>
</dbReference>